<sequence>MNRFAIKACADILGESLIKNLPADVQLSYYFKNNRNLGSSDRSDIAEIYYGVIRNKRLLEEIVGDAHCKKMILVYLLVLKGHSIKELSGVTDEYEIEWLVEKKKNKVHIDSWPTKLSLPDWIWAKLVLYYGEEEAIAFGTSLLSPATLQLRVNSLKTLSVQDVVNEFRLSFPDEVVKIKKTELSKQGITLPRGTAIQKHPLFLGGAIEVQEEGSQLLTLLLDVKRGHMVADFCAGAGGKTLALSALMKNTGRIYAFDISDRRLANMKQRLKRSGASNIAMQRISNENDLKIKRLRNKLDRVLVDAPCTGFGTLRRNPDLKWRQTEESLAELAIKQASILEAASKLCKKGGYLVYATCSILNDENENIIATFLENNQHFKIIPQHIIMAKSGVDIGEGDFLKLNPHTHKTDGFFGALMERIV</sequence>
<dbReference type="Gene3D" id="3.40.50.150">
    <property type="entry name" value="Vaccinia Virus protein VP39"/>
    <property type="match status" value="1"/>
</dbReference>
<dbReference type="PRINTS" id="PR02008">
    <property type="entry name" value="RCMTFAMILY"/>
</dbReference>
<dbReference type="GO" id="GO:0008173">
    <property type="term" value="F:RNA methyltransferase activity"/>
    <property type="evidence" value="ECO:0007669"/>
    <property type="project" value="InterPro"/>
</dbReference>
<keyword evidence="1 5" id="KW-0489">Methyltransferase</keyword>
<keyword evidence="4 5" id="KW-0694">RNA-binding</keyword>
<feature type="active site" description="Nucleophile" evidence="5">
    <location>
        <position position="357"/>
    </location>
</feature>
<organism evidence="7 8">
    <name type="scientific">Methylophilales bacterium HTCC2181</name>
    <dbReference type="NCBI Taxonomy" id="383631"/>
    <lineage>
        <taxon>Bacteria</taxon>
        <taxon>Pseudomonadati</taxon>
        <taxon>Pseudomonadota</taxon>
        <taxon>Betaproteobacteria</taxon>
        <taxon>Nitrosomonadales</taxon>
        <taxon>OM43 clade</taxon>
    </lineage>
</organism>
<evidence type="ECO:0000256" key="3">
    <source>
        <dbReference type="ARBA" id="ARBA00022691"/>
    </source>
</evidence>
<feature type="binding site" evidence="5">
    <location>
        <position position="257"/>
    </location>
    <ligand>
        <name>S-adenosyl-L-methionine</name>
        <dbReference type="ChEBI" id="CHEBI:59789"/>
    </ligand>
</feature>
<dbReference type="CDD" id="cd02440">
    <property type="entry name" value="AdoMet_MTases"/>
    <property type="match status" value="1"/>
</dbReference>
<feature type="binding site" evidence="5">
    <location>
        <position position="304"/>
    </location>
    <ligand>
        <name>S-adenosyl-L-methionine</name>
        <dbReference type="ChEBI" id="CHEBI:59789"/>
    </ligand>
</feature>
<dbReference type="SUPFAM" id="SSF53335">
    <property type="entry name" value="S-adenosyl-L-methionine-dependent methyltransferases"/>
    <property type="match status" value="1"/>
</dbReference>
<dbReference type="Pfam" id="PF01189">
    <property type="entry name" value="Methyltr_RsmB-F"/>
    <property type="match status" value="1"/>
</dbReference>
<evidence type="ECO:0000256" key="5">
    <source>
        <dbReference type="PROSITE-ProRule" id="PRU01023"/>
    </source>
</evidence>
<evidence type="ECO:0000259" key="6">
    <source>
        <dbReference type="PROSITE" id="PS51686"/>
    </source>
</evidence>
<dbReference type="AlphaFoldDB" id="A0P4K9"/>
<dbReference type="InterPro" id="IPR029063">
    <property type="entry name" value="SAM-dependent_MTases_sf"/>
</dbReference>
<comment type="caution">
    <text evidence="7">The sequence shown here is derived from an EMBL/GenBank/DDBJ whole genome shotgun (WGS) entry which is preliminary data.</text>
</comment>
<dbReference type="OrthoDB" id="9810297at2"/>
<dbReference type="InterPro" id="IPR023267">
    <property type="entry name" value="RCMT"/>
</dbReference>
<gene>
    <name evidence="7" type="ORF">MB2181_00310</name>
</gene>
<keyword evidence="3 5" id="KW-0949">S-adenosyl-L-methionine</keyword>
<dbReference type="GO" id="GO:0001510">
    <property type="term" value="P:RNA methylation"/>
    <property type="evidence" value="ECO:0007669"/>
    <property type="project" value="InterPro"/>
</dbReference>
<proteinExistence type="inferred from homology"/>
<name>A0P4K9_9PROT</name>
<evidence type="ECO:0000256" key="2">
    <source>
        <dbReference type="ARBA" id="ARBA00022679"/>
    </source>
</evidence>
<dbReference type="Proteomes" id="UP000054262">
    <property type="component" value="Unassembled WGS sequence"/>
</dbReference>
<dbReference type="GO" id="GO:0003723">
    <property type="term" value="F:RNA binding"/>
    <property type="evidence" value="ECO:0007669"/>
    <property type="project" value="UniProtKB-UniRule"/>
</dbReference>
<accession>A0P4K9</accession>
<evidence type="ECO:0000256" key="1">
    <source>
        <dbReference type="ARBA" id="ARBA00022603"/>
    </source>
</evidence>
<dbReference type="Gene3D" id="3.30.70.1170">
    <property type="entry name" value="Sun protein, domain 3"/>
    <property type="match status" value="1"/>
</dbReference>
<evidence type="ECO:0000256" key="4">
    <source>
        <dbReference type="ARBA" id="ARBA00022884"/>
    </source>
</evidence>
<dbReference type="InterPro" id="IPR001678">
    <property type="entry name" value="MeTrfase_RsmB-F_NOP2_dom"/>
</dbReference>
<feature type="domain" description="SAM-dependent MTase RsmB/NOP-type" evidence="6">
    <location>
        <begin position="138"/>
        <end position="420"/>
    </location>
</feature>
<dbReference type="InterPro" id="IPR049560">
    <property type="entry name" value="MeTrfase_RsmB-F_NOP2_cat"/>
</dbReference>
<dbReference type="PANTHER" id="PTHR22807">
    <property type="entry name" value="NOP2 YEAST -RELATED NOL1/NOP2/FMU SUN DOMAIN-CONTAINING"/>
    <property type="match status" value="1"/>
</dbReference>
<dbReference type="EMBL" id="AAUX01000001">
    <property type="protein sequence ID" value="EAV46469.1"/>
    <property type="molecule type" value="Genomic_DNA"/>
</dbReference>
<evidence type="ECO:0000313" key="8">
    <source>
        <dbReference type="Proteomes" id="UP000054262"/>
    </source>
</evidence>
<evidence type="ECO:0000313" key="7">
    <source>
        <dbReference type="EMBL" id="EAV46469.1"/>
    </source>
</evidence>
<keyword evidence="2 5" id="KW-0808">Transferase</keyword>
<comment type="caution">
    <text evidence="5">Lacks conserved residue(s) required for the propagation of feature annotation.</text>
</comment>
<keyword evidence="8" id="KW-1185">Reference proteome</keyword>
<protein>
    <submittedName>
        <fullName evidence="7">Fmu (Sun)/eukaryotic nucleolar NOL1/Nop2p</fullName>
    </submittedName>
</protein>
<comment type="similarity">
    <text evidence="5">Belongs to the class I-like SAM-binding methyltransferase superfamily. RsmB/NOP family.</text>
</comment>
<dbReference type="PANTHER" id="PTHR22807:SF53">
    <property type="entry name" value="RIBOSOMAL RNA SMALL SUBUNIT METHYLTRANSFERASE B-RELATED"/>
    <property type="match status" value="1"/>
</dbReference>
<reference evidence="7 8" key="1">
    <citation type="submission" date="2006-11" db="EMBL/GenBank/DDBJ databases">
        <authorList>
            <person name="Giovannoni S."/>
            <person name="Vergin K."/>
            <person name="Ferriera S."/>
            <person name="Johnson J."/>
            <person name="Kravitz S."/>
            <person name="Beeson K."/>
            <person name="Sutton G."/>
            <person name="Rogers Y.-H."/>
            <person name="Friedman R."/>
            <person name="Frazier M."/>
            <person name="Venter J.C."/>
        </authorList>
    </citation>
    <scope>NUCLEOTIDE SEQUENCE [LARGE SCALE GENOMIC DNA]</scope>
    <source>
        <strain evidence="7 8">HTCC2181</strain>
    </source>
</reference>
<dbReference type="PROSITE" id="PS51686">
    <property type="entry name" value="SAM_MT_RSMB_NOP"/>
    <property type="match status" value="1"/>
</dbReference>